<reference evidence="1 2" key="1">
    <citation type="submission" date="2017-10" db="EMBL/GenBank/DDBJ databases">
        <title>Genomics of the genus Arcobacter.</title>
        <authorList>
            <person name="Perez-Cataluna A."/>
            <person name="Figueras M.J."/>
        </authorList>
    </citation>
    <scope>NUCLEOTIDE SEQUENCE [LARGE SCALE GENOMIC DNA]</scope>
    <source>
        <strain evidence="1 2">CECT 8993</strain>
    </source>
</reference>
<accession>A0A4Q0YI08</accession>
<dbReference type="InterPro" id="IPR043733">
    <property type="entry name" value="DUF5677"/>
</dbReference>
<comment type="caution">
    <text evidence="1">The sequence shown here is derived from an EMBL/GenBank/DDBJ whole genome shotgun (WGS) entry which is preliminary data.</text>
</comment>
<dbReference type="Proteomes" id="UP000290172">
    <property type="component" value="Unassembled WGS sequence"/>
</dbReference>
<sequence length="298" mass="35425">MKEIENIMNKYTDKYINENLNSLDNLNEFTGLFAKDVADIYDCITRIRNIERNQNGFNLNDAPILGLLTRIWKLLKEIVIYYEKENAELISILERPLIEAAITAEFLLKSDSTVIEDYRKCSYKDRLRILQELKNGSKFFKTKAGKRLLKSVQWKMDLENFSEDDFKIQKKNRWRLQGKTFFDIFKEISDENLYKYTYGLMSESIHGSWNESLDWSLQKNIDNTFSVYPFYHKPDIRYISPTLLFCNNAYKLWLKRIDCDDKYVIDILTWIEKVNNTIFIIFNDKYDGNSKGVEESSP</sequence>
<evidence type="ECO:0000313" key="1">
    <source>
        <dbReference type="EMBL" id="RXJ70336.1"/>
    </source>
</evidence>
<name>A0A4Q0YI08_9BACT</name>
<dbReference type="AlphaFoldDB" id="A0A4Q0YI08"/>
<protein>
    <submittedName>
        <fullName evidence="1">Uncharacterized protein</fullName>
    </submittedName>
</protein>
<dbReference type="EMBL" id="PDKJ01000001">
    <property type="protein sequence ID" value="RXJ70336.1"/>
    <property type="molecule type" value="Genomic_DNA"/>
</dbReference>
<organism evidence="1 2">
    <name type="scientific">Halarcobacter ebronensis</name>
    <dbReference type="NCBI Taxonomy" id="1462615"/>
    <lineage>
        <taxon>Bacteria</taxon>
        <taxon>Pseudomonadati</taxon>
        <taxon>Campylobacterota</taxon>
        <taxon>Epsilonproteobacteria</taxon>
        <taxon>Campylobacterales</taxon>
        <taxon>Arcobacteraceae</taxon>
        <taxon>Halarcobacter</taxon>
    </lineage>
</organism>
<proteinExistence type="predicted"/>
<dbReference type="Pfam" id="PF18928">
    <property type="entry name" value="DUF5677"/>
    <property type="match status" value="1"/>
</dbReference>
<evidence type="ECO:0000313" key="2">
    <source>
        <dbReference type="Proteomes" id="UP000290172"/>
    </source>
</evidence>
<gene>
    <name evidence="1" type="ORF">CRV08_01865</name>
</gene>